<keyword evidence="4" id="KW-1185">Reference proteome</keyword>
<comment type="caution">
    <text evidence="3">The sequence shown here is derived from an EMBL/GenBank/DDBJ whole genome shotgun (WGS) entry which is preliminary data.</text>
</comment>
<dbReference type="PANTHER" id="PTHR47169:SF2">
    <property type="entry name" value="OS01G0541250 PROTEIN"/>
    <property type="match status" value="1"/>
</dbReference>
<dbReference type="EMBL" id="JAENGY010002157">
    <property type="protein sequence ID" value="KAG6945239.1"/>
    <property type="molecule type" value="Genomic_DNA"/>
</dbReference>
<sequence length="314" mass="35899">MQSTSNAVALGFASLFVLQTRPPITLDPAQCPGCFATYAKKTSRRSIRWPSYCTLLTVQSAAAYHEEVLPQQHRVWPTPAHHQQGVATPTQQRRAAAGSTAPVSSSLTARRRRSGRKGTEGTRLSAAKLALPLCSYRHPQDHSTALFKAQRYPEANFTRSTDTHPTHKTRRLAWALARVERPKGIKSYRVHHMYNNVHLDEKWFNLYKANTKYYLAKDECLPYRSCPNKRFIGKVMFLAAMARPRYDFSKKRYFDGKIGVWPIIEQTFAQRGSKNRSKGAPITKTISMTRKAYTKMLLEKVFPAIREKWPGKWI</sequence>
<feature type="region of interest" description="Disordered" evidence="1">
    <location>
        <begin position="79"/>
        <end position="122"/>
    </location>
</feature>
<feature type="signal peptide" evidence="2">
    <location>
        <begin position="1"/>
        <end position="19"/>
    </location>
</feature>
<dbReference type="AlphaFoldDB" id="A0A8J5ITS2"/>
<reference evidence="3" key="1">
    <citation type="submission" date="2021-01" db="EMBL/GenBank/DDBJ databases">
        <title>Phytophthora aleatoria, a newly-described species from Pinus radiata is distinct from Phytophthora cactorum isolates based on comparative genomics.</title>
        <authorList>
            <person name="Mcdougal R."/>
            <person name="Panda P."/>
            <person name="Williams N."/>
            <person name="Studholme D.J."/>
        </authorList>
    </citation>
    <scope>NUCLEOTIDE SEQUENCE</scope>
    <source>
        <strain evidence="3">NZFS 4037</strain>
    </source>
</reference>
<feature type="chain" id="PRO_5035302018" evidence="2">
    <location>
        <begin position="20"/>
        <end position="314"/>
    </location>
</feature>
<protein>
    <submittedName>
        <fullName evidence="3">Uncharacterized protein</fullName>
    </submittedName>
</protein>
<keyword evidence="2" id="KW-0732">Signal</keyword>
<dbReference type="Proteomes" id="UP000709295">
    <property type="component" value="Unassembled WGS sequence"/>
</dbReference>
<evidence type="ECO:0000313" key="4">
    <source>
        <dbReference type="Proteomes" id="UP000709295"/>
    </source>
</evidence>
<accession>A0A8J5ITS2</accession>
<evidence type="ECO:0000313" key="3">
    <source>
        <dbReference type="EMBL" id="KAG6945239.1"/>
    </source>
</evidence>
<evidence type="ECO:0000256" key="2">
    <source>
        <dbReference type="SAM" id="SignalP"/>
    </source>
</evidence>
<evidence type="ECO:0000256" key="1">
    <source>
        <dbReference type="SAM" id="MobiDB-lite"/>
    </source>
</evidence>
<name>A0A8J5ITS2_9STRA</name>
<dbReference type="PANTHER" id="PTHR47169">
    <property type="entry name" value="OS01G0541250 PROTEIN"/>
    <property type="match status" value="1"/>
</dbReference>
<proteinExistence type="predicted"/>
<gene>
    <name evidence="3" type="ORF">JG688_00016665</name>
</gene>
<organism evidence="3 4">
    <name type="scientific">Phytophthora aleatoria</name>
    <dbReference type="NCBI Taxonomy" id="2496075"/>
    <lineage>
        <taxon>Eukaryota</taxon>
        <taxon>Sar</taxon>
        <taxon>Stramenopiles</taxon>
        <taxon>Oomycota</taxon>
        <taxon>Peronosporomycetes</taxon>
        <taxon>Peronosporales</taxon>
        <taxon>Peronosporaceae</taxon>
        <taxon>Phytophthora</taxon>
    </lineage>
</organism>